<gene>
    <name evidence="11" type="ORF">GDO86_015601</name>
</gene>
<name>A0A8T2K1X1_9PIPI</name>
<keyword evidence="7" id="KW-0175">Coiled coil</keyword>
<protein>
    <recommendedName>
        <fullName evidence="10">HAUS augmin-like complex subunit 3 N-terminal domain-containing protein</fullName>
    </recommendedName>
</protein>
<keyword evidence="5" id="KW-0493">Microtubule</keyword>
<dbReference type="AlphaFoldDB" id="A0A8T2K1X1"/>
<comment type="caution">
    <text evidence="11">The sequence shown here is derived from an EMBL/GenBank/DDBJ whole genome shotgun (WGS) entry which is preliminary data.</text>
</comment>
<keyword evidence="12" id="KW-1185">Reference proteome</keyword>
<dbReference type="EMBL" id="JAACNH010000003">
    <property type="protein sequence ID" value="KAG8448566.1"/>
    <property type="molecule type" value="Genomic_DNA"/>
</dbReference>
<evidence type="ECO:0000256" key="4">
    <source>
        <dbReference type="ARBA" id="ARBA00022618"/>
    </source>
</evidence>
<comment type="similarity">
    <text evidence="2">Belongs to the HAUS3 family.</text>
</comment>
<dbReference type="GO" id="GO:0051301">
    <property type="term" value="P:cell division"/>
    <property type="evidence" value="ECO:0007669"/>
    <property type="project" value="UniProtKB-KW"/>
</dbReference>
<dbReference type="PRINTS" id="PR02089">
    <property type="entry name" value="HAUSAUGMINL3"/>
</dbReference>
<dbReference type="GO" id="GO:0005815">
    <property type="term" value="C:microtubule organizing center"/>
    <property type="evidence" value="ECO:0007669"/>
    <property type="project" value="TreeGrafter"/>
</dbReference>
<dbReference type="Proteomes" id="UP000812440">
    <property type="component" value="Chromosome 8_10"/>
</dbReference>
<comment type="subcellular location">
    <subcellularLocation>
        <location evidence="1">Cytoplasm</location>
        <location evidence="1">Cytoskeleton</location>
        <location evidence="1">Spindle</location>
    </subcellularLocation>
</comment>
<dbReference type="InterPro" id="IPR032733">
    <property type="entry name" value="HAUS3_N"/>
</dbReference>
<keyword evidence="3" id="KW-0963">Cytoplasm</keyword>
<evidence type="ECO:0000256" key="6">
    <source>
        <dbReference type="ARBA" id="ARBA00022776"/>
    </source>
</evidence>
<evidence type="ECO:0000256" key="1">
    <source>
        <dbReference type="ARBA" id="ARBA00004186"/>
    </source>
</evidence>
<keyword evidence="6" id="KW-0498">Mitosis</keyword>
<sequence length="578" mass="66548">MLTRQRSTCFLLDQPRVRGSDFVEMLCLIGYPRATDLKGEDFDWLCEGNEEAEIFLSWLCGAVDQGNALNAEQLEAYSTLLASGKPILESEEIQRLYVGRGGNESDWALESVKHLEELEAEVQTLRNLRLHRLHCRNKLESMGFALLHNHHSLEKWEKEEDKNLNRTREGLAGLNTRSNSALAKLRDTASELRELHSAKTAPIIFTSLLDLESYMHLEKTCWEELEDCAKNMLPIKEEEVERERKAQQEVGVEIERMRVVWASQRMQLSLALGTMNGKEEVLSWMNGKEGEQLWDPLSVSSLEREAQSLETEVETLQLQRLPALVCAASLGLCVPAQQGWLHQKHQHLEFVEQSQTPVAEALIHQLARLQCVELGLLAEVREHRKTERLLKCLINEMEKCDLGKRILGPVELRLSSQWLTPIRIDSRDQTAIRLSVILEDPNNQKELFPKYEALQRRGMSLVHELLTLNSRLQGSLPQTRGLEQECDELYQCLCRGTTNLQLREPALTLTFETLSSCVSHFNQWCLDCLRDLERKKLSIQASRLCQERQLYVLFYQESTQLAKMVQDLEKRVEELCLH</sequence>
<dbReference type="OrthoDB" id="2159690at2759"/>
<dbReference type="GO" id="GO:0051225">
    <property type="term" value="P:spindle assembly"/>
    <property type="evidence" value="ECO:0007669"/>
    <property type="project" value="InterPro"/>
</dbReference>
<evidence type="ECO:0000256" key="8">
    <source>
        <dbReference type="ARBA" id="ARBA00023212"/>
    </source>
</evidence>
<dbReference type="GO" id="GO:0070652">
    <property type="term" value="C:HAUS complex"/>
    <property type="evidence" value="ECO:0007669"/>
    <property type="project" value="InterPro"/>
</dbReference>
<feature type="domain" description="HAUS augmin-like complex subunit 3 N-terminal" evidence="10">
    <location>
        <begin position="44"/>
        <end position="241"/>
    </location>
</feature>
<dbReference type="Pfam" id="PF14932">
    <property type="entry name" value="HAUS-augmin3"/>
    <property type="match status" value="1"/>
</dbReference>
<keyword evidence="9" id="KW-0131">Cell cycle</keyword>
<reference evidence="11" key="1">
    <citation type="thesis" date="2020" institute="ProQuest LLC" country="789 East Eisenhower Parkway, Ann Arbor, MI, USA">
        <title>Comparative Genomics and Chromosome Evolution.</title>
        <authorList>
            <person name="Mudd A.B."/>
        </authorList>
    </citation>
    <scope>NUCLEOTIDE SEQUENCE</scope>
    <source>
        <strain evidence="11">Female2</strain>
        <tissue evidence="11">Blood</tissue>
    </source>
</reference>
<dbReference type="PANTHER" id="PTHR19378">
    <property type="entry name" value="GOLGIN- RELATED"/>
    <property type="match status" value="1"/>
</dbReference>
<keyword evidence="8" id="KW-0206">Cytoskeleton</keyword>
<organism evidence="11 12">
    <name type="scientific">Hymenochirus boettgeri</name>
    <name type="common">Congo dwarf clawed frog</name>
    <dbReference type="NCBI Taxonomy" id="247094"/>
    <lineage>
        <taxon>Eukaryota</taxon>
        <taxon>Metazoa</taxon>
        <taxon>Chordata</taxon>
        <taxon>Craniata</taxon>
        <taxon>Vertebrata</taxon>
        <taxon>Euteleostomi</taxon>
        <taxon>Amphibia</taxon>
        <taxon>Batrachia</taxon>
        <taxon>Anura</taxon>
        <taxon>Pipoidea</taxon>
        <taxon>Pipidae</taxon>
        <taxon>Pipinae</taxon>
        <taxon>Hymenochirus</taxon>
    </lineage>
</organism>
<keyword evidence="4" id="KW-0132">Cell division</keyword>
<evidence type="ECO:0000256" key="9">
    <source>
        <dbReference type="ARBA" id="ARBA00023306"/>
    </source>
</evidence>
<evidence type="ECO:0000256" key="2">
    <source>
        <dbReference type="ARBA" id="ARBA00009645"/>
    </source>
</evidence>
<evidence type="ECO:0000259" key="10">
    <source>
        <dbReference type="Pfam" id="PF14932"/>
    </source>
</evidence>
<dbReference type="PANTHER" id="PTHR19378:SF6">
    <property type="entry name" value="HAUS AUGMIN-LIKE COMPLEX SUBUNIT 3 ISOFORM X1"/>
    <property type="match status" value="1"/>
</dbReference>
<proteinExistence type="inferred from homology"/>
<evidence type="ECO:0000313" key="11">
    <source>
        <dbReference type="EMBL" id="KAG8448566.1"/>
    </source>
</evidence>
<dbReference type="GO" id="GO:0005874">
    <property type="term" value="C:microtubule"/>
    <property type="evidence" value="ECO:0007669"/>
    <property type="project" value="UniProtKB-KW"/>
</dbReference>
<evidence type="ECO:0000256" key="7">
    <source>
        <dbReference type="ARBA" id="ARBA00023054"/>
    </source>
</evidence>
<evidence type="ECO:0000313" key="12">
    <source>
        <dbReference type="Proteomes" id="UP000812440"/>
    </source>
</evidence>
<evidence type="ECO:0000256" key="3">
    <source>
        <dbReference type="ARBA" id="ARBA00022490"/>
    </source>
</evidence>
<accession>A0A8T2K1X1</accession>
<dbReference type="GO" id="GO:0072686">
    <property type="term" value="C:mitotic spindle"/>
    <property type="evidence" value="ECO:0007669"/>
    <property type="project" value="TreeGrafter"/>
</dbReference>
<evidence type="ECO:0000256" key="5">
    <source>
        <dbReference type="ARBA" id="ARBA00022701"/>
    </source>
</evidence>
<dbReference type="GO" id="GO:0031023">
    <property type="term" value="P:microtubule organizing center organization"/>
    <property type="evidence" value="ECO:0007669"/>
    <property type="project" value="TreeGrafter"/>
</dbReference>
<dbReference type="InterPro" id="IPR026206">
    <property type="entry name" value="HAUS3"/>
</dbReference>